<dbReference type="InterPro" id="IPR011765">
    <property type="entry name" value="Pept_M16_N"/>
</dbReference>
<dbReference type="RefSeq" id="WP_035177279.1">
    <property type="nucleotide sequence ID" value="NZ_AZFY01000034.1"/>
</dbReference>
<dbReference type="PATRIC" id="fig|1423743.5.peg.2309"/>
<evidence type="ECO:0000256" key="1">
    <source>
        <dbReference type="ARBA" id="ARBA00007261"/>
    </source>
</evidence>
<dbReference type="SUPFAM" id="SSF63411">
    <property type="entry name" value="LuxS/MPP-like metallohydrolase"/>
    <property type="match status" value="2"/>
</dbReference>
<dbReference type="MEROPS" id="M16.A20"/>
<evidence type="ECO:0000256" key="4">
    <source>
        <dbReference type="ARBA" id="ARBA00022833"/>
    </source>
</evidence>
<evidence type="ECO:0000256" key="2">
    <source>
        <dbReference type="ARBA" id="ARBA00022670"/>
    </source>
</evidence>
<dbReference type="EMBL" id="AZFY01000034">
    <property type="protein sequence ID" value="KRM10067.1"/>
    <property type="molecule type" value="Genomic_DNA"/>
</dbReference>
<dbReference type="Gene3D" id="3.30.830.10">
    <property type="entry name" value="Metalloenzyme, LuxS/M16 peptidase-like"/>
    <property type="match status" value="2"/>
</dbReference>
<keyword evidence="11" id="KW-1185">Reference proteome</keyword>
<reference evidence="9 11" key="2">
    <citation type="journal article" date="2015" name="Genome Announc.">
        <title>Expanding the biotechnology potential of lactobacilli through comparative genomics of 213 strains and associated genera.</title>
        <authorList>
            <person name="Sun Z."/>
            <person name="Harris H.M."/>
            <person name="McCann A."/>
            <person name="Guo C."/>
            <person name="Argimon S."/>
            <person name="Zhang W."/>
            <person name="Yang X."/>
            <person name="Jeffery I.B."/>
            <person name="Cooney J.C."/>
            <person name="Kagawa T.F."/>
            <person name="Liu W."/>
            <person name="Song Y."/>
            <person name="Salvetti E."/>
            <person name="Wrobel A."/>
            <person name="Rasinkangas P."/>
            <person name="Parkhill J."/>
            <person name="Rea M.C."/>
            <person name="O'Sullivan O."/>
            <person name="Ritari J."/>
            <person name="Douillard F.P."/>
            <person name="Paul Ross R."/>
            <person name="Yang R."/>
            <person name="Briner A.E."/>
            <person name="Felis G.E."/>
            <person name="de Vos W.M."/>
            <person name="Barrangou R."/>
            <person name="Klaenhammer T.R."/>
            <person name="Caufield P.W."/>
            <person name="Cui Y."/>
            <person name="Zhang H."/>
            <person name="O'Toole P.W."/>
        </authorList>
    </citation>
    <scope>NUCLEOTIDE SEQUENCE [LARGE SCALE GENOMIC DNA]</scope>
    <source>
        <strain evidence="9 11">DSM 18382</strain>
    </source>
</reference>
<dbReference type="GO" id="GO:0006508">
    <property type="term" value="P:proteolysis"/>
    <property type="evidence" value="ECO:0007669"/>
    <property type="project" value="UniProtKB-KW"/>
</dbReference>
<evidence type="ECO:0000313" key="8">
    <source>
        <dbReference type="EMBL" id="GAF35223.1"/>
    </source>
</evidence>
<keyword evidence="3" id="KW-0378">Hydrolase</keyword>
<name>X0P975_9LACO</name>
<evidence type="ECO:0000256" key="3">
    <source>
        <dbReference type="ARBA" id="ARBA00022801"/>
    </source>
</evidence>
<evidence type="ECO:0000259" key="7">
    <source>
        <dbReference type="Pfam" id="PF05193"/>
    </source>
</evidence>
<dbReference type="GO" id="GO:0046872">
    <property type="term" value="F:metal ion binding"/>
    <property type="evidence" value="ECO:0007669"/>
    <property type="project" value="InterPro"/>
</dbReference>
<proteinExistence type="inferred from homology"/>
<dbReference type="Proteomes" id="UP000019488">
    <property type="component" value="Unassembled WGS sequence"/>
</dbReference>
<dbReference type="InterPro" id="IPR050626">
    <property type="entry name" value="Peptidase_M16"/>
</dbReference>
<reference evidence="8" key="1">
    <citation type="journal article" date="2014" name="Genome Announc.">
        <title>Draft Genome Sequences of Two Lactobacillus Strains, L. farraginis JCM 14108T and L. composti JCM 14202T, Isolated from Compost of Distilled Shochu Residue.</title>
        <authorList>
            <person name="Yuki M."/>
            <person name="Oshima K."/>
            <person name="Suda W."/>
            <person name="Kitahara M."/>
            <person name="Kitamura K."/>
            <person name="Iida T."/>
            <person name="Hattori M."/>
            <person name="Ohkuma M."/>
        </authorList>
    </citation>
    <scope>NUCLEOTIDE SEQUENCE [LARGE SCALE GENOMIC DNA]</scope>
    <source>
        <strain evidence="8">JCM 14108</strain>
    </source>
</reference>
<dbReference type="PANTHER" id="PTHR43690">
    <property type="entry name" value="NARDILYSIN"/>
    <property type="match status" value="1"/>
</dbReference>
<accession>X0P975</accession>
<sequence length="426" mass="48566">MKTIDYAAFNEQLFVEKLANGLTVYVQPKSGFQKAIATLGVNYGSIDTQFTVDGKLFEQPAGIAHFIEHKMFDKKDYDVFELFNRTGAAANAYTSFTKTNYLFSTTEDLKANLDILLDFVQIPYFTKEKVEREKGIIDQEINMYLNDPDNRLYFQTIHDLYPNSPLAEDIAGTVASVDQITLPDIEQAYQLFYRPENMTLFITGKVVPEQAIAWVKENQQQKSFPKGPTAKRMLRLPPIDHNDIHFHQMAISRPKAAIGIRGNDVCPHGRDGLAYEIAISLVMDLFFSETAEDYTRLYQEGVLDDSFSWEFENERGFHFALLSGDTNQPEEFINQILTIMHQIPERLPEMHSAFALQKKELLGNYIEMMDSEEAISGQFDGFTEAPSTIYDEVAVLNSLTLQQALAFVTDYLETASIQPEIIQENR</sequence>
<dbReference type="NCBIfam" id="NF047421">
    <property type="entry name" value="YfmH_fam"/>
    <property type="match status" value="1"/>
</dbReference>
<comment type="caution">
    <text evidence="8">The sequence shown here is derived from an EMBL/GenBank/DDBJ whole genome shotgun (WGS) entry which is preliminary data.</text>
</comment>
<dbReference type="AlphaFoldDB" id="X0P975"/>
<dbReference type="Pfam" id="PF05193">
    <property type="entry name" value="Peptidase_M16_C"/>
    <property type="match status" value="1"/>
</dbReference>
<dbReference type="InterPro" id="IPR011249">
    <property type="entry name" value="Metalloenz_LuxS/M16"/>
</dbReference>
<keyword evidence="5" id="KW-0482">Metalloprotease</keyword>
<feature type="domain" description="Peptidase M16 C-terminal" evidence="7">
    <location>
        <begin position="180"/>
        <end position="342"/>
    </location>
</feature>
<organism evidence="8 10">
    <name type="scientific">Lentilactobacillus farraginis DSM 18382 = JCM 14108</name>
    <dbReference type="NCBI Taxonomy" id="1423743"/>
    <lineage>
        <taxon>Bacteria</taxon>
        <taxon>Bacillati</taxon>
        <taxon>Bacillota</taxon>
        <taxon>Bacilli</taxon>
        <taxon>Lactobacillales</taxon>
        <taxon>Lactobacillaceae</taxon>
        <taxon>Lentilactobacillus</taxon>
    </lineage>
</organism>
<evidence type="ECO:0000313" key="9">
    <source>
        <dbReference type="EMBL" id="KRM10067.1"/>
    </source>
</evidence>
<evidence type="ECO:0000259" key="6">
    <source>
        <dbReference type="Pfam" id="PF00675"/>
    </source>
</evidence>
<dbReference type="GO" id="GO:0008237">
    <property type="term" value="F:metallopeptidase activity"/>
    <property type="evidence" value="ECO:0007669"/>
    <property type="project" value="UniProtKB-KW"/>
</dbReference>
<dbReference type="EMBL" id="BAKI01000001">
    <property type="protein sequence ID" value="GAF35223.1"/>
    <property type="molecule type" value="Genomic_DNA"/>
</dbReference>
<keyword evidence="2 9" id="KW-0645">Protease</keyword>
<comment type="similarity">
    <text evidence="1">Belongs to the peptidase M16 family.</text>
</comment>
<dbReference type="Pfam" id="PF00675">
    <property type="entry name" value="Peptidase_M16"/>
    <property type="match status" value="1"/>
</dbReference>
<dbReference type="eggNOG" id="COG0612">
    <property type="taxonomic scope" value="Bacteria"/>
</dbReference>
<dbReference type="PANTHER" id="PTHR43690:SF17">
    <property type="entry name" value="PROTEIN YHJJ"/>
    <property type="match status" value="1"/>
</dbReference>
<keyword evidence="4" id="KW-0862">Zinc</keyword>
<dbReference type="InterPro" id="IPR007863">
    <property type="entry name" value="Peptidase_M16_C"/>
</dbReference>
<evidence type="ECO:0000313" key="10">
    <source>
        <dbReference type="Proteomes" id="UP000019488"/>
    </source>
</evidence>
<protein>
    <submittedName>
        <fullName evidence="9">M16C subfamily protease</fullName>
    </submittedName>
    <submittedName>
        <fullName evidence="8">Peptidase</fullName>
    </submittedName>
</protein>
<dbReference type="STRING" id="1423743.FD41_GL002249"/>
<feature type="domain" description="Peptidase M16 N-terminal" evidence="6">
    <location>
        <begin position="55"/>
        <end position="173"/>
    </location>
</feature>
<evidence type="ECO:0000313" key="11">
    <source>
        <dbReference type="Proteomes" id="UP000051966"/>
    </source>
</evidence>
<dbReference type="Proteomes" id="UP000051966">
    <property type="component" value="Unassembled WGS sequence"/>
</dbReference>
<gene>
    <name evidence="9" type="ORF">FD41_GL002249</name>
    <name evidence="8" type="ORF">JCM14108_100</name>
</gene>
<evidence type="ECO:0000256" key="5">
    <source>
        <dbReference type="ARBA" id="ARBA00023049"/>
    </source>
</evidence>